<accession>A0ABV7EKB6</accession>
<evidence type="ECO:0000256" key="4">
    <source>
        <dbReference type="SAM" id="MobiDB-lite"/>
    </source>
</evidence>
<dbReference type="Proteomes" id="UP001595462">
    <property type="component" value="Unassembled WGS sequence"/>
</dbReference>
<dbReference type="EMBL" id="JBHRSS010000001">
    <property type="protein sequence ID" value="MFC3102374.1"/>
    <property type="molecule type" value="Genomic_DNA"/>
</dbReference>
<dbReference type="Gene3D" id="3.40.190.170">
    <property type="entry name" value="Bacterial extracellular solute-binding protein, family 7"/>
    <property type="match status" value="1"/>
</dbReference>
<dbReference type="Pfam" id="PF03480">
    <property type="entry name" value="DctP"/>
    <property type="match status" value="1"/>
</dbReference>
<comment type="similarity">
    <text evidence="1">Belongs to the bacterial solute-binding protein 7 family.</text>
</comment>
<keyword evidence="3 5" id="KW-0732">Signal</keyword>
<evidence type="ECO:0000256" key="3">
    <source>
        <dbReference type="ARBA" id="ARBA00022729"/>
    </source>
</evidence>
<dbReference type="PANTHER" id="PTHR33376:SF7">
    <property type="entry name" value="C4-DICARBOXYLATE-BINDING PROTEIN DCTB"/>
    <property type="match status" value="1"/>
</dbReference>
<dbReference type="RefSeq" id="WP_380685367.1">
    <property type="nucleotide sequence ID" value="NZ_JBHRSS010000001.1"/>
</dbReference>
<name>A0ABV7EKB6_9GAMM</name>
<keyword evidence="7" id="KW-1185">Reference proteome</keyword>
<evidence type="ECO:0000256" key="5">
    <source>
        <dbReference type="SAM" id="SignalP"/>
    </source>
</evidence>
<evidence type="ECO:0000313" key="7">
    <source>
        <dbReference type="Proteomes" id="UP001595462"/>
    </source>
</evidence>
<dbReference type="SUPFAM" id="SSF53850">
    <property type="entry name" value="Periplasmic binding protein-like II"/>
    <property type="match status" value="1"/>
</dbReference>
<feature type="signal peptide" evidence="5">
    <location>
        <begin position="1"/>
        <end position="26"/>
    </location>
</feature>
<dbReference type="InterPro" id="IPR018389">
    <property type="entry name" value="DctP_fam"/>
</dbReference>
<keyword evidence="2" id="KW-0813">Transport</keyword>
<evidence type="ECO:0000313" key="6">
    <source>
        <dbReference type="EMBL" id="MFC3102374.1"/>
    </source>
</evidence>
<feature type="chain" id="PRO_5046358951" evidence="5">
    <location>
        <begin position="27"/>
        <end position="330"/>
    </location>
</feature>
<evidence type="ECO:0000256" key="2">
    <source>
        <dbReference type="ARBA" id="ARBA00022448"/>
    </source>
</evidence>
<evidence type="ECO:0000256" key="1">
    <source>
        <dbReference type="ARBA" id="ARBA00009023"/>
    </source>
</evidence>
<reference evidence="7" key="1">
    <citation type="journal article" date="2019" name="Int. J. Syst. Evol. Microbiol.">
        <title>The Global Catalogue of Microorganisms (GCM) 10K type strain sequencing project: providing services to taxonomists for standard genome sequencing and annotation.</title>
        <authorList>
            <consortium name="The Broad Institute Genomics Platform"/>
            <consortium name="The Broad Institute Genome Sequencing Center for Infectious Disease"/>
            <person name="Wu L."/>
            <person name="Ma J."/>
        </authorList>
    </citation>
    <scope>NUCLEOTIDE SEQUENCE [LARGE SCALE GENOMIC DNA]</scope>
    <source>
        <strain evidence="7">KCTC 52640</strain>
    </source>
</reference>
<protein>
    <submittedName>
        <fullName evidence="6">TRAP transporter substrate-binding protein DctP</fullName>
    </submittedName>
</protein>
<proteinExistence type="inferred from homology"/>
<feature type="compositionally biased region" description="Polar residues" evidence="4">
    <location>
        <begin position="277"/>
        <end position="298"/>
    </location>
</feature>
<sequence>MFNRNTLALMAVACSAALLPCASAVAENWNAYTYINTPVMTAGSMMQKITQQVTEQTDGDLTVRMHFGGSLPIQATNITQSVSRGGTIQLADDGFPYGNVPIAGILNLPLLLTSEADFDKAVDVMRPALEKAFAARGIQILAIYHYPQQVAWSSKKLTSLADMAGSKMRVSSPQQAAFVRAFGGTPVTIGTPEVAPALQRGVVDGVFTASSGGARTWKDLLNYSYRLGPNYFASFVLVNKKAFDALDPKLQKTLESVVQKNADWGTTQMRKEEQTLTDEMQSEGMTVTAASAEDTQQGVEKMSSYWEEWASDQGAPTQALLKKVRAAIDK</sequence>
<dbReference type="InterPro" id="IPR038404">
    <property type="entry name" value="TRAP_DctP_sf"/>
</dbReference>
<dbReference type="NCBIfam" id="NF037995">
    <property type="entry name" value="TRAP_S1"/>
    <property type="match status" value="1"/>
</dbReference>
<organism evidence="6 7">
    <name type="scientific">Salinisphaera aquimarina</name>
    <dbReference type="NCBI Taxonomy" id="2094031"/>
    <lineage>
        <taxon>Bacteria</taxon>
        <taxon>Pseudomonadati</taxon>
        <taxon>Pseudomonadota</taxon>
        <taxon>Gammaproteobacteria</taxon>
        <taxon>Salinisphaerales</taxon>
        <taxon>Salinisphaeraceae</taxon>
        <taxon>Salinisphaera</taxon>
    </lineage>
</organism>
<comment type="caution">
    <text evidence="6">The sequence shown here is derived from an EMBL/GenBank/DDBJ whole genome shotgun (WGS) entry which is preliminary data.</text>
</comment>
<gene>
    <name evidence="6" type="primary">dctP</name>
    <name evidence="6" type="ORF">ACFOSU_00545</name>
</gene>
<dbReference type="PANTHER" id="PTHR33376">
    <property type="match status" value="1"/>
</dbReference>
<feature type="region of interest" description="Disordered" evidence="4">
    <location>
        <begin position="277"/>
        <end position="300"/>
    </location>
</feature>